<dbReference type="Pfam" id="PF09424">
    <property type="entry name" value="YqeY"/>
    <property type="match status" value="1"/>
</dbReference>
<name>A0A8J7G5C0_9BACL</name>
<dbReference type="InterPro" id="IPR023168">
    <property type="entry name" value="GatB_Yqey_C_2"/>
</dbReference>
<proteinExistence type="predicted"/>
<keyword evidence="2" id="KW-1185">Reference proteome</keyword>
<dbReference type="PANTHER" id="PTHR28055">
    <property type="entry name" value="ALTERED INHERITANCE OF MITOCHONDRIA PROTEIN 41, MITOCHONDRIAL"/>
    <property type="match status" value="1"/>
</dbReference>
<evidence type="ECO:0000313" key="2">
    <source>
        <dbReference type="Proteomes" id="UP000622653"/>
    </source>
</evidence>
<comment type="caution">
    <text evidence="1">The sequence shown here is derived from an EMBL/GenBank/DDBJ whole genome shotgun (WGS) entry which is preliminary data.</text>
</comment>
<dbReference type="Gene3D" id="1.10.10.410">
    <property type="match status" value="1"/>
</dbReference>
<accession>A0A8J7G5C0</accession>
<dbReference type="AlphaFoldDB" id="A0A8J7G5C0"/>
<sequence length="142" mass="15725">MLKTKVFEMIKQAMRDKDQLTKSVLTIVKSNLDLAEKEKGEALTEAEEIAIINREMKQVNQSLDGAKQAGRDDLIEQEEAKLRLLEQFLPEQLSEEEVKEALAEAGVTSGMNMGDAMKIARPLLAGKADGKTIASVVKQLIR</sequence>
<reference evidence="1" key="1">
    <citation type="submission" date="2020-11" db="EMBL/GenBank/DDBJ databases">
        <title>Multidrug resistant novel bacterium Savagea serpentis sp. nov., isolated from the scats of a vine snake (Ahaetulla nasuta).</title>
        <authorList>
            <person name="Venkata Ramana V."/>
            <person name="Vikas Patil S."/>
            <person name="Yogita Lugani V."/>
        </authorList>
    </citation>
    <scope>NUCLEOTIDE SEQUENCE</scope>
    <source>
        <strain evidence="1">SN6</strain>
    </source>
</reference>
<dbReference type="InterPro" id="IPR003789">
    <property type="entry name" value="Asn/Gln_tRNA_amidoTrase-B-like"/>
</dbReference>
<dbReference type="Proteomes" id="UP000622653">
    <property type="component" value="Unassembled WGS sequence"/>
</dbReference>
<dbReference type="GO" id="GO:0016884">
    <property type="term" value="F:carbon-nitrogen ligase activity, with glutamine as amido-N-donor"/>
    <property type="evidence" value="ECO:0007669"/>
    <property type="project" value="InterPro"/>
</dbReference>
<dbReference type="PANTHER" id="PTHR28055:SF1">
    <property type="entry name" value="ALTERED INHERITANCE OF MITOCHONDRIA PROTEIN 41, MITOCHONDRIAL"/>
    <property type="match status" value="1"/>
</dbReference>
<dbReference type="Gene3D" id="1.10.1510.10">
    <property type="entry name" value="Uncharacterised protein YqeY/AIM41 PF09424, N-terminal domain"/>
    <property type="match status" value="1"/>
</dbReference>
<dbReference type="RefSeq" id="WP_194562055.1">
    <property type="nucleotide sequence ID" value="NZ_JADKPV010000001.1"/>
</dbReference>
<dbReference type="InterPro" id="IPR042184">
    <property type="entry name" value="YqeY/Aim41_N"/>
</dbReference>
<dbReference type="InterPro" id="IPR019004">
    <property type="entry name" value="YqeY/Aim41"/>
</dbReference>
<evidence type="ECO:0000313" key="1">
    <source>
        <dbReference type="EMBL" id="MBF4500626.1"/>
    </source>
</evidence>
<protein>
    <submittedName>
        <fullName evidence="1">GatB/YqeY domain-containing protein</fullName>
    </submittedName>
</protein>
<dbReference type="EMBL" id="JADKPV010000001">
    <property type="protein sequence ID" value="MBF4500626.1"/>
    <property type="molecule type" value="Genomic_DNA"/>
</dbReference>
<dbReference type="SUPFAM" id="SSF89095">
    <property type="entry name" value="GatB/YqeY motif"/>
    <property type="match status" value="1"/>
</dbReference>
<organism evidence="1 2">
    <name type="scientific">Savagea serpentis</name>
    <dbReference type="NCBI Taxonomy" id="2785297"/>
    <lineage>
        <taxon>Bacteria</taxon>
        <taxon>Bacillati</taxon>
        <taxon>Bacillota</taxon>
        <taxon>Bacilli</taxon>
        <taxon>Bacillales</taxon>
        <taxon>Caryophanaceae</taxon>
        <taxon>Savagea</taxon>
    </lineage>
</organism>
<gene>
    <name evidence="1" type="ORF">IRY55_04545</name>
</gene>